<dbReference type="EMBL" id="LAZR01002003">
    <property type="protein sequence ID" value="KKN35895.1"/>
    <property type="molecule type" value="Genomic_DNA"/>
</dbReference>
<protein>
    <submittedName>
        <fullName evidence="1">Uncharacterized protein</fullName>
    </submittedName>
</protein>
<evidence type="ECO:0000313" key="1">
    <source>
        <dbReference type="EMBL" id="KKN35895.1"/>
    </source>
</evidence>
<proteinExistence type="predicted"/>
<dbReference type="AlphaFoldDB" id="A0A0F9PW95"/>
<comment type="caution">
    <text evidence="1">The sequence shown here is derived from an EMBL/GenBank/DDBJ whole genome shotgun (WGS) entry which is preliminary data.</text>
</comment>
<reference evidence="1" key="1">
    <citation type="journal article" date="2015" name="Nature">
        <title>Complex archaea that bridge the gap between prokaryotes and eukaryotes.</title>
        <authorList>
            <person name="Spang A."/>
            <person name="Saw J.H."/>
            <person name="Jorgensen S.L."/>
            <person name="Zaremba-Niedzwiedzka K."/>
            <person name="Martijn J."/>
            <person name="Lind A.E."/>
            <person name="van Eijk R."/>
            <person name="Schleper C."/>
            <person name="Guy L."/>
            <person name="Ettema T.J."/>
        </authorList>
    </citation>
    <scope>NUCLEOTIDE SEQUENCE</scope>
</reference>
<name>A0A0F9PW95_9ZZZZ</name>
<accession>A0A0F9PW95</accession>
<organism evidence="1">
    <name type="scientific">marine sediment metagenome</name>
    <dbReference type="NCBI Taxonomy" id="412755"/>
    <lineage>
        <taxon>unclassified sequences</taxon>
        <taxon>metagenomes</taxon>
        <taxon>ecological metagenomes</taxon>
    </lineage>
</organism>
<gene>
    <name evidence="1" type="ORF">LCGC14_0778990</name>
</gene>
<sequence length="135" mass="15008">MFYEFDLTIPANTPKSAPAELEVFLSAGIVKQVEIQIPRGCRSLVHTIAVRGIHQVWPSNPDGSHKGDDARIVFNEDYDLVDPPHGFMLRGWSPDTSYIHVVTWRFQVVVVPVSEVKQPVKKKGILSALMNKGGS</sequence>